<evidence type="ECO:0000256" key="1">
    <source>
        <dbReference type="SAM" id="MobiDB-lite"/>
    </source>
</evidence>
<evidence type="ECO:0000313" key="3">
    <source>
        <dbReference type="EMBL" id="UNP28014.1"/>
    </source>
</evidence>
<protein>
    <recommendedName>
        <fullName evidence="5">Transmembrane protein</fullName>
    </recommendedName>
</protein>
<keyword evidence="2" id="KW-0472">Membrane</keyword>
<gene>
    <name evidence="3" type="ORF">MOV92_16095</name>
</gene>
<feature type="compositionally biased region" description="Low complexity" evidence="1">
    <location>
        <begin position="91"/>
        <end position="108"/>
    </location>
</feature>
<keyword evidence="2" id="KW-0812">Transmembrane</keyword>
<dbReference type="Proteomes" id="UP000829194">
    <property type="component" value="Chromosome"/>
</dbReference>
<dbReference type="RefSeq" id="WP_148648944.1">
    <property type="nucleotide sequence ID" value="NZ_CP011131.1"/>
</dbReference>
<keyword evidence="4" id="KW-1185">Reference proteome</keyword>
<proteinExistence type="predicted"/>
<accession>A0ABY3X958</accession>
<name>A0ABY3X958_9GAMM</name>
<evidence type="ECO:0008006" key="5">
    <source>
        <dbReference type="Google" id="ProtNLM"/>
    </source>
</evidence>
<organism evidence="3 4">
    <name type="scientific">Lysobacter gummosus</name>
    <dbReference type="NCBI Taxonomy" id="262324"/>
    <lineage>
        <taxon>Bacteria</taxon>
        <taxon>Pseudomonadati</taxon>
        <taxon>Pseudomonadota</taxon>
        <taxon>Gammaproteobacteria</taxon>
        <taxon>Lysobacterales</taxon>
        <taxon>Lysobacteraceae</taxon>
        <taxon>Lysobacter</taxon>
    </lineage>
</organism>
<feature type="region of interest" description="Disordered" evidence="1">
    <location>
        <begin position="71"/>
        <end position="115"/>
    </location>
</feature>
<evidence type="ECO:0000313" key="4">
    <source>
        <dbReference type="Proteomes" id="UP000829194"/>
    </source>
</evidence>
<feature type="transmembrane region" description="Helical" evidence="2">
    <location>
        <begin position="51"/>
        <end position="68"/>
    </location>
</feature>
<reference evidence="3 4" key="1">
    <citation type="submission" date="2022-03" db="EMBL/GenBank/DDBJ databases">
        <title>Complete genome sequence of Lysobacter capsici VKM B-2533 and Lysobacter gummosus 10.1.1, promising sources of lytic agents.</title>
        <authorList>
            <person name="Tarlachkov S.V."/>
            <person name="Kudryakova I.V."/>
            <person name="Afoshin A.S."/>
            <person name="Leontyevskaya E.A."/>
            <person name="Leontyevskaya N.V."/>
        </authorList>
    </citation>
    <scope>NUCLEOTIDE SEQUENCE [LARGE SCALE GENOMIC DNA]</scope>
    <source>
        <strain evidence="3 4">10.1.1</strain>
    </source>
</reference>
<evidence type="ECO:0000256" key="2">
    <source>
        <dbReference type="SAM" id="Phobius"/>
    </source>
</evidence>
<keyword evidence="2" id="KW-1133">Transmembrane helix</keyword>
<dbReference type="EMBL" id="CP093547">
    <property type="protein sequence ID" value="UNP28014.1"/>
    <property type="molecule type" value="Genomic_DNA"/>
</dbReference>
<sequence>MSRYWHRRSDKKLFNIDAAANVAAAMPVTYEHRFDFNQGDHMAATTRLPKVLLGGIAVILIALAWKPWSQNRQSEDPVPTPSSNAQSTDPAALDAASAGHSANAGTTAPSAQTVAAERARNISIQAQPPSTYTGPDGKQHEIVYNQGLNLSPGTREQLKRQLLAEMQQHPDAVSRIYAISKDDIAAVVAGTKPFPDELLNQ</sequence>